<protein>
    <submittedName>
        <fullName evidence="3">ABC transporter substrate-binding protein</fullName>
    </submittedName>
</protein>
<dbReference type="InterPro" id="IPR050902">
    <property type="entry name" value="ABC_Transporter_SBP"/>
</dbReference>
<keyword evidence="1" id="KW-0732">Signal</keyword>
<comment type="caution">
    <text evidence="3">The sequence shown here is derived from an EMBL/GenBank/DDBJ whole genome shotgun (WGS) entry which is preliminary data.</text>
</comment>
<evidence type="ECO:0000259" key="2">
    <source>
        <dbReference type="PROSITE" id="PS50983"/>
    </source>
</evidence>
<sequence>MKKIILLFLSAILLNAKSLVVLEPSAVEILLKLGAKDNILAIAKTQSSKIEPEYLSKDLDSVGTYIRVNMEKIISLNPDLVLYSHHSLNVEQLDKFNIKRKSIEANNLEDIKQNIKFLAQISNKESNGEKLLLEFNNYLSKTKNVIKNKSAIIVFSANPLMLFCSNNLANDVINHIGVKNICTQKEQSPIVNIEYILSSNPDVIIYFGNKEELIKQYPLLKLSKAYKDNKILTSNSASLLRASYNITKTISTLIEQIQ</sequence>
<dbReference type="PANTHER" id="PTHR30535:SF34">
    <property type="entry name" value="MOLYBDATE-BINDING PROTEIN MOLA"/>
    <property type="match status" value="1"/>
</dbReference>
<feature type="signal peptide" evidence="1">
    <location>
        <begin position="1"/>
        <end position="18"/>
    </location>
</feature>
<name>A0ABS7WPH9_9BACT</name>
<dbReference type="Gene3D" id="3.40.50.1980">
    <property type="entry name" value="Nitrogenase molybdenum iron protein domain"/>
    <property type="match status" value="2"/>
</dbReference>
<dbReference type="PANTHER" id="PTHR30535">
    <property type="entry name" value="VITAMIN B12-BINDING PROTEIN"/>
    <property type="match status" value="1"/>
</dbReference>
<accession>A0ABS7WPH9</accession>
<evidence type="ECO:0000313" key="3">
    <source>
        <dbReference type="EMBL" id="MBZ7986673.1"/>
    </source>
</evidence>
<dbReference type="EMBL" id="JACGBB010000001">
    <property type="protein sequence ID" value="MBZ7986673.1"/>
    <property type="molecule type" value="Genomic_DNA"/>
</dbReference>
<dbReference type="InterPro" id="IPR002491">
    <property type="entry name" value="ABC_transptr_periplasmic_BD"/>
</dbReference>
<reference evidence="3 4" key="1">
    <citation type="submission" date="2020-07" db="EMBL/GenBank/DDBJ databases">
        <title>Transfer of Campylobacter canadensis to the novel genus Avispirillum gen. nov., that also includes two novel species recovered from migratory waterfowl: Avispirillum anseris sp. nov. and Avispirillum brantae sp. nov.</title>
        <authorList>
            <person name="Miller W.G."/>
            <person name="Chapman M.H."/>
            <person name="Yee E."/>
            <person name="Inglis G.D."/>
        </authorList>
    </citation>
    <scope>NUCLEOTIDE SEQUENCE [LARGE SCALE GENOMIC DNA]</scope>
    <source>
        <strain evidence="3 4">L283</strain>
    </source>
</reference>
<proteinExistence type="predicted"/>
<feature type="domain" description="Fe/B12 periplasmic-binding" evidence="2">
    <location>
        <begin position="18"/>
        <end position="258"/>
    </location>
</feature>
<dbReference type="SUPFAM" id="SSF53807">
    <property type="entry name" value="Helical backbone' metal receptor"/>
    <property type="match status" value="1"/>
</dbReference>
<keyword evidence="4" id="KW-1185">Reference proteome</keyword>
<evidence type="ECO:0000313" key="4">
    <source>
        <dbReference type="Proteomes" id="UP000786183"/>
    </source>
</evidence>
<dbReference type="Proteomes" id="UP000786183">
    <property type="component" value="Unassembled WGS sequence"/>
</dbReference>
<feature type="chain" id="PRO_5045562194" evidence="1">
    <location>
        <begin position="19"/>
        <end position="258"/>
    </location>
</feature>
<evidence type="ECO:0000256" key="1">
    <source>
        <dbReference type="SAM" id="SignalP"/>
    </source>
</evidence>
<dbReference type="PROSITE" id="PS50983">
    <property type="entry name" value="FE_B12_PBP"/>
    <property type="match status" value="1"/>
</dbReference>
<gene>
    <name evidence="3" type="ORF">AVCANL283_00905</name>
</gene>
<dbReference type="Pfam" id="PF01497">
    <property type="entry name" value="Peripla_BP_2"/>
    <property type="match status" value="1"/>
</dbReference>
<dbReference type="RefSeq" id="WP_172232582.1">
    <property type="nucleotide sequence ID" value="NZ_CP035946.1"/>
</dbReference>
<organism evidence="3 4">
    <name type="scientific">Campylobacter canadensis</name>
    <dbReference type="NCBI Taxonomy" id="449520"/>
    <lineage>
        <taxon>Bacteria</taxon>
        <taxon>Pseudomonadati</taxon>
        <taxon>Campylobacterota</taxon>
        <taxon>Epsilonproteobacteria</taxon>
        <taxon>Campylobacterales</taxon>
        <taxon>Campylobacteraceae</taxon>
        <taxon>Campylobacter</taxon>
    </lineage>
</organism>